<evidence type="ECO:0000256" key="2">
    <source>
        <dbReference type="SAM" id="Phobius"/>
    </source>
</evidence>
<evidence type="ECO:0000256" key="1">
    <source>
        <dbReference type="SAM" id="MobiDB-lite"/>
    </source>
</evidence>
<feature type="compositionally biased region" description="Pro residues" evidence="1">
    <location>
        <begin position="1"/>
        <end position="29"/>
    </location>
</feature>
<accession>A0ABT2JKY1</accession>
<evidence type="ECO:0008006" key="5">
    <source>
        <dbReference type="Google" id="ProtNLM"/>
    </source>
</evidence>
<feature type="transmembrane region" description="Helical" evidence="2">
    <location>
        <begin position="91"/>
        <end position="112"/>
    </location>
</feature>
<evidence type="ECO:0000313" key="3">
    <source>
        <dbReference type="EMBL" id="MCT2588527.1"/>
    </source>
</evidence>
<feature type="compositionally biased region" description="Gly residues" evidence="1">
    <location>
        <begin position="65"/>
        <end position="77"/>
    </location>
</feature>
<keyword evidence="2" id="KW-0472">Membrane</keyword>
<dbReference type="EMBL" id="JAJAGO010000001">
    <property type="protein sequence ID" value="MCT2588527.1"/>
    <property type="molecule type" value="Genomic_DNA"/>
</dbReference>
<dbReference type="RefSeq" id="WP_260215436.1">
    <property type="nucleotide sequence ID" value="NZ_JAJAGO010000001.1"/>
</dbReference>
<reference evidence="3 4" key="1">
    <citation type="submission" date="2021-10" db="EMBL/GenBank/DDBJ databases">
        <title>Streptomyces gossypii sp. nov., isolated from soil collected from cotton field.</title>
        <authorList>
            <person name="Ge X."/>
            <person name="Chen X."/>
            <person name="Liu W."/>
        </authorList>
    </citation>
    <scope>NUCLEOTIDE SEQUENCE [LARGE SCALE GENOMIC DNA]</scope>
    <source>
        <strain evidence="3 4">N2-109</strain>
    </source>
</reference>
<feature type="compositionally biased region" description="Pro residues" evidence="1">
    <location>
        <begin position="39"/>
        <end position="64"/>
    </location>
</feature>
<protein>
    <recommendedName>
        <fullName evidence="5">Secreted protein</fullName>
    </recommendedName>
</protein>
<sequence length="535" mass="55375">MSHPPQPPSGPQQPPPGGAGAPQWPPGQPYAPQGHGYPVPGPPPGNGMPGPPPGGGMPGPPPGGGMPGSGGGRGSRGGGRRQDRRKQKSRLGVVVAAAVAGVLVIGGGVWFVTGGDEGEEGGDSASGPAEAEVLHKVPMPKVNDETGAMGMWTTDKNFVKSGVKEIVGYPLDGGKAAWKIPLGGDVCWSSQTVTKEGRVAVLFEDGKQADPECTEVGLVDVQKGKLLWKKQAVDSWGDTMDFDEVTIGGSTIAAGGTSGGAAWSSEGKELWKPGDDDKCDDNGYAGGEKKLVVVRECGDADPPKLQVDTLDPETGTATSSYQLPPGPEYVHVASTDPLVFGIDTGDAEPGISVTDFMTVDDSGAQGKLLSKIDVLADAYEGDCPATSVEGCTELIVAKSTGTLYLGSDKTPDDQYDIGNKIVAFDLKSGKKKGSTELEEGVALVPLELDKKGSVLAYQEATTSEGGGVWRIDPESFEMTKLQQHPAASTDMESSFSTDRKLRYAGKRLYVGDDLARRRSSDVDGGRPLAVVFGGA</sequence>
<feature type="region of interest" description="Disordered" evidence="1">
    <location>
        <begin position="1"/>
        <end position="90"/>
    </location>
</feature>
<feature type="compositionally biased region" description="Basic residues" evidence="1">
    <location>
        <begin position="78"/>
        <end position="89"/>
    </location>
</feature>
<comment type="caution">
    <text evidence="3">The sequence shown here is derived from an EMBL/GenBank/DDBJ whole genome shotgun (WGS) entry which is preliminary data.</text>
</comment>
<keyword evidence="2" id="KW-1133">Transmembrane helix</keyword>
<proteinExistence type="predicted"/>
<keyword evidence="2" id="KW-0812">Transmembrane</keyword>
<gene>
    <name evidence="3" type="ORF">LHJ74_00960</name>
</gene>
<name>A0ABT2JKY1_9ACTN</name>
<feature type="region of interest" description="Disordered" evidence="1">
    <location>
        <begin position="303"/>
        <end position="326"/>
    </location>
</feature>
<evidence type="ECO:0000313" key="4">
    <source>
        <dbReference type="Proteomes" id="UP001156389"/>
    </source>
</evidence>
<dbReference type="Proteomes" id="UP001156389">
    <property type="component" value="Unassembled WGS sequence"/>
</dbReference>
<keyword evidence="4" id="KW-1185">Reference proteome</keyword>
<dbReference type="InterPro" id="IPR011047">
    <property type="entry name" value="Quinoprotein_ADH-like_sf"/>
</dbReference>
<organism evidence="3 4">
    <name type="scientific">Streptomyces gossypii</name>
    <dbReference type="NCBI Taxonomy" id="2883101"/>
    <lineage>
        <taxon>Bacteria</taxon>
        <taxon>Bacillati</taxon>
        <taxon>Actinomycetota</taxon>
        <taxon>Actinomycetes</taxon>
        <taxon>Kitasatosporales</taxon>
        <taxon>Streptomycetaceae</taxon>
        <taxon>Streptomyces</taxon>
    </lineage>
</organism>
<dbReference type="SUPFAM" id="SSF81995">
    <property type="entry name" value="beta-sandwich domain of Sec23/24"/>
    <property type="match status" value="1"/>
</dbReference>
<dbReference type="SUPFAM" id="SSF50998">
    <property type="entry name" value="Quinoprotein alcohol dehydrogenase-like"/>
    <property type="match status" value="1"/>
</dbReference>